<feature type="transmembrane region" description="Helical" evidence="17">
    <location>
        <begin position="79"/>
        <end position="97"/>
    </location>
</feature>
<dbReference type="NCBIfam" id="TIGR00957">
    <property type="entry name" value="MRP_assoc_pro"/>
    <property type="match status" value="1"/>
</dbReference>
<evidence type="ECO:0000256" key="5">
    <source>
        <dbReference type="ARBA" id="ARBA00022475"/>
    </source>
</evidence>
<comment type="subcellular location">
    <subcellularLocation>
        <location evidence="2">Cell membrane</location>
        <topology evidence="2">Multi-pass membrane protein</topology>
    </subcellularLocation>
    <subcellularLocation>
        <location evidence="1">Vacuole membrane</location>
        <topology evidence="1">Multi-pass membrane protein</topology>
    </subcellularLocation>
</comment>
<feature type="transmembrane region" description="Helical" evidence="17">
    <location>
        <begin position="38"/>
        <end position="59"/>
    </location>
</feature>
<feature type="compositionally biased region" description="Polar residues" evidence="16">
    <location>
        <begin position="1623"/>
        <end position="1643"/>
    </location>
</feature>
<dbReference type="CDD" id="cd18595">
    <property type="entry name" value="ABC_6TM_MRP1_2_3_6_D1_like"/>
    <property type="match status" value="1"/>
</dbReference>
<dbReference type="InterPro" id="IPR017871">
    <property type="entry name" value="ABC_transporter-like_CS"/>
</dbReference>
<comment type="similarity">
    <text evidence="3">Belongs to the ABC transporter superfamily. ABCC family. Conjugate transporter (TC 3.A.1.208) subfamily.</text>
</comment>
<keyword evidence="5" id="KW-1003">Cell membrane</keyword>
<evidence type="ECO:0000256" key="8">
    <source>
        <dbReference type="ARBA" id="ARBA00022737"/>
    </source>
</evidence>
<feature type="transmembrane region" description="Helical" evidence="17">
    <location>
        <begin position="349"/>
        <end position="376"/>
    </location>
</feature>
<feature type="transmembrane region" description="Helical" evidence="17">
    <location>
        <begin position="577"/>
        <end position="598"/>
    </location>
</feature>
<dbReference type="SMART" id="SM00382">
    <property type="entry name" value="AAA"/>
    <property type="match status" value="2"/>
</dbReference>
<evidence type="ECO:0000256" key="11">
    <source>
        <dbReference type="ARBA" id="ARBA00022967"/>
    </source>
</evidence>
<dbReference type="InterPro" id="IPR011527">
    <property type="entry name" value="ABC1_TM_dom"/>
</dbReference>
<keyword evidence="4" id="KW-0813">Transport</keyword>
<feature type="compositionally biased region" description="Pro residues" evidence="16">
    <location>
        <begin position="1595"/>
        <end position="1615"/>
    </location>
</feature>
<name>A0A8W8KKZ6_MAGGI</name>
<keyword evidence="21" id="KW-1185">Reference proteome</keyword>
<dbReference type="OMA" id="HINTDCE"/>
<keyword evidence="8" id="KW-0677">Repeat</keyword>
<keyword evidence="12 17" id="KW-1133">Transmembrane helix</keyword>
<dbReference type="InterPro" id="IPR036640">
    <property type="entry name" value="ABC1_TM_sf"/>
</dbReference>
<organism evidence="20 21">
    <name type="scientific">Magallana gigas</name>
    <name type="common">Pacific oyster</name>
    <name type="synonym">Crassostrea gigas</name>
    <dbReference type="NCBI Taxonomy" id="29159"/>
    <lineage>
        <taxon>Eukaryota</taxon>
        <taxon>Metazoa</taxon>
        <taxon>Spiralia</taxon>
        <taxon>Lophotrochozoa</taxon>
        <taxon>Mollusca</taxon>
        <taxon>Bivalvia</taxon>
        <taxon>Autobranchia</taxon>
        <taxon>Pteriomorphia</taxon>
        <taxon>Ostreida</taxon>
        <taxon>Ostreoidea</taxon>
        <taxon>Ostreidae</taxon>
        <taxon>Magallana</taxon>
    </lineage>
</organism>
<evidence type="ECO:0000256" key="12">
    <source>
        <dbReference type="ARBA" id="ARBA00022989"/>
    </source>
</evidence>
<evidence type="ECO:0000259" key="18">
    <source>
        <dbReference type="PROSITE" id="PS50893"/>
    </source>
</evidence>
<dbReference type="CDD" id="cd18603">
    <property type="entry name" value="ABC_6TM_MRP1_2_3_6_D2_like"/>
    <property type="match status" value="1"/>
</dbReference>
<keyword evidence="13 17" id="KW-0472">Membrane</keyword>
<feature type="domain" description="ABC transmembrane type-1" evidence="19">
    <location>
        <begin position="352"/>
        <end position="635"/>
    </location>
</feature>
<sequence length="1652" mass="184728">MATDENLQEFCNTSVFWNSTEFVNSPWPRVPPCFQTTVLTWIPCAWLWLTLPPYCYFLYHSDNRKRNIPANALSAIKSGISFMLGIMVLVGLIHDITKDVGGRLSNVPPAVLLSVFLRLATFVLAGILSQVERLCGIVSSGIQFLFWMMLLVFNIVPFYSKIIIKEYDKDLFKFIIFYLYFAAILCQFILHCVAEKSDDADPSTPEEKSKLSPLYCFKQTASPEKTSSVLNRLYFWWLNPLVISSVKTTLKLEDMWRLNEEDKNSTLTAKFEKHWRQQIINSKIKLQKIMASVRRKQNVYTKASETSEKTPLLGGKSGPVFKEGRVPDPPVPPSATPSLSTALVKTFGFMYLVSLAFKFISDVLQFASPLLLGILIDYADNRGEFSSWRGYMPAIALFLASCVQSVFYHQNYHVGMAVGMRIRSTLIAAIFRKALTLSPSSRKDSTLGEIVNLMSVDCQRIQDTFTYSWSLMTCPLQLALGIYLLWNVVGASCIAGLVVLILMVPLNSYVVVKQRKLNVKVLRLKGQRTKLMTDILNGIKVLKMYAWEPFFQEKVKNIRDQELKDLKKVAWLQGSTTFCWILAPYLVTLATFATYILVSPDNLLDAKKAFVALALFNILRLPINLMSQTISLLVQAVVSIRRIQDFLVLTDLDPTNVHHSTLSDYAIEVENGSFSWDVDAPTPILRDINLKIPEGMLIAVVGQVGSGKSSLVSALLGEMNKLEGTVNFRGSTAYVPQEAWIQNATLMNNILFGKPFIQKKYQKVIEACALVPDLDMLPGRDHTEIGEKGINISGGQKQRVSLARAVYSNSNVYLLDDPLSAVDSHVGKHIFDRVIGPKGLLKNKTRVLVTHGVHWLPMVDVVVVMVNGKITETGSYDQLITHDGPFAQFLRQYFINEPDTEIENEHPDVSKIKTQMLEKVESVTSDALTSDTDGRRLSLSVRRESKKLELGKSSYPKPLEQPVTNQHQKLTSEEVSQEGQVKWSVFTEYGKGVGVLTSVVVLVVFSLYHSTSVFSNYWLTFWTEDQLLLNGTERNTTQYYNRKMYYLTVYGVLGGIQGVLVFLYAIILSLGMVTAAGRLHHKMLRKILRAPMAFFDTTPVGRITNRFSADIDIMDNTLPLTFRITLNSLFLALSTLIVCTINTPYFAAVIVPMAILYYFIMKFYIPTASQLKRMESVTRSPVFNHFSETVTGASVIRAYKVQERFRDESANRVDRNMEPYYINFSSSRWLGVRLEFLGNCLVLGATLFSIFSDLNGAIVGLSITYALQATGILNLLVVNFSDLANNIVCVERIKEYYTDVSSEAEWTSPNPPPPDWPLSGQITFNNYKTRYREGLDLVLKGVTLTINHGEKIGIVGRTGAGKSSMTLSLFRLIESAGGEITIDGVRISDLGLHELRSKITILPQDPVIFSGSLRLNLDPFNEYTDLQLWKALETAHLKSFVQSLTGQLQYDCGEGGMSLSVGQRQLLCLARTLLKKTKILILDEATAAVDFQTDELIQETIQKEFRDCTILSIAHRLNTIIDYDRVMVLDSGHVTEFDSPDNLLARKDSLFYSMAKNAGLVVDIRGGKPVSPLVTSEPPRDPTSRPGSASSQEGVPPPASPVGPRPISPIGPPLTPISRMDSQDTLPRSSSSEFETNDQSGSANGKKGESEV</sequence>
<feature type="transmembrane region" description="Helical" evidence="17">
    <location>
        <begin position="1049"/>
        <end position="1076"/>
    </location>
</feature>
<feature type="domain" description="ABC transmembrane type-1" evidence="19">
    <location>
        <begin position="1025"/>
        <end position="1285"/>
    </location>
</feature>
<feature type="region of interest" description="Disordered" evidence="16">
    <location>
        <begin position="1570"/>
        <end position="1652"/>
    </location>
</feature>
<evidence type="ECO:0000256" key="9">
    <source>
        <dbReference type="ARBA" id="ARBA00022741"/>
    </source>
</evidence>
<feature type="transmembrane region" description="Helical" evidence="17">
    <location>
        <begin position="109"/>
        <end position="131"/>
    </location>
</feature>
<feature type="domain" description="ABC transporter" evidence="18">
    <location>
        <begin position="1322"/>
        <end position="1556"/>
    </location>
</feature>
<evidence type="ECO:0000256" key="3">
    <source>
        <dbReference type="ARBA" id="ARBA00009726"/>
    </source>
</evidence>
<dbReference type="GO" id="GO:0000323">
    <property type="term" value="C:lytic vacuole"/>
    <property type="evidence" value="ECO:0007669"/>
    <property type="project" value="UniProtKB-ARBA"/>
</dbReference>
<feature type="domain" description="ABC transporter" evidence="18">
    <location>
        <begin position="667"/>
        <end position="892"/>
    </location>
</feature>
<keyword evidence="11" id="KW-1278">Translocase</keyword>
<evidence type="ECO:0000256" key="1">
    <source>
        <dbReference type="ARBA" id="ARBA00004128"/>
    </source>
</evidence>
<evidence type="ECO:0000256" key="13">
    <source>
        <dbReference type="ARBA" id="ARBA00023136"/>
    </source>
</evidence>
<dbReference type="PROSITE" id="PS50893">
    <property type="entry name" value="ABC_TRANSPORTER_2"/>
    <property type="match status" value="2"/>
</dbReference>
<feature type="transmembrane region" description="Helical" evidence="17">
    <location>
        <begin position="1120"/>
        <end position="1138"/>
    </location>
</feature>
<dbReference type="GO" id="GO:0016887">
    <property type="term" value="F:ATP hydrolysis activity"/>
    <property type="evidence" value="ECO:0007669"/>
    <property type="project" value="InterPro"/>
</dbReference>
<feature type="transmembrane region" description="Helical" evidence="17">
    <location>
        <begin position="1230"/>
        <end position="1251"/>
    </location>
</feature>
<reference evidence="20" key="1">
    <citation type="submission" date="2022-08" db="UniProtKB">
        <authorList>
            <consortium name="EnsemblMetazoa"/>
        </authorList>
    </citation>
    <scope>IDENTIFICATION</scope>
    <source>
        <strain evidence="20">05x7-T-G4-1.051#20</strain>
    </source>
</reference>
<dbReference type="Pfam" id="PF00664">
    <property type="entry name" value="ABC_membrane"/>
    <property type="match status" value="2"/>
</dbReference>
<dbReference type="GO" id="GO:0005886">
    <property type="term" value="C:plasma membrane"/>
    <property type="evidence" value="ECO:0007669"/>
    <property type="project" value="UniProtKB-SubCell"/>
</dbReference>
<dbReference type="PANTHER" id="PTHR24223:SF443">
    <property type="entry name" value="MULTIDRUG-RESISTANCE LIKE PROTEIN 1, ISOFORM I"/>
    <property type="match status" value="1"/>
</dbReference>
<dbReference type="InterPro" id="IPR005292">
    <property type="entry name" value="MRP"/>
</dbReference>
<feature type="transmembrane region" description="Helical" evidence="17">
    <location>
        <begin position="610"/>
        <end position="634"/>
    </location>
</feature>
<dbReference type="FunFam" id="1.20.1560.10:FF:000001">
    <property type="entry name" value="ATP-binding cassette subfamily C member 1"/>
    <property type="match status" value="1"/>
</dbReference>
<comment type="catalytic activity">
    <reaction evidence="15">
        <text>leukotriene C4(in) + ATP + H2O = leukotriene C4(out) + ADP + phosphate + H(+)</text>
        <dbReference type="Rhea" id="RHEA:38963"/>
        <dbReference type="ChEBI" id="CHEBI:15377"/>
        <dbReference type="ChEBI" id="CHEBI:15378"/>
        <dbReference type="ChEBI" id="CHEBI:30616"/>
        <dbReference type="ChEBI" id="CHEBI:43474"/>
        <dbReference type="ChEBI" id="CHEBI:57973"/>
        <dbReference type="ChEBI" id="CHEBI:456216"/>
    </reaction>
    <physiologicalReaction direction="left-to-right" evidence="15">
        <dbReference type="Rhea" id="RHEA:38964"/>
    </physiologicalReaction>
</comment>
<dbReference type="Proteomes" id="UP000005408">
    <property type="component" value="Unassembled WGS sequence"/>
</dbReference>
<keyword evidence="10" id="KW-0067">ATP-binding</keyword>
<dbReference type="Gene3D" id="1.20.1560.10">
    <property type="entry name" value="ABC transporter type 1, transmembrane domain"/>
    <property type="match status" value="2"/>
</dbReference>
<dbReference type="FunFam" id="3.40.50.300:FF:000293">
    <property type="entry name" value="ATP binding cassette subfamily C member 1"/>
    <property type="match status" value="1"/>
</dbReference>
<keyword evidence="6" id="KW-0926">Vacuole</keyword>
<evidence type="ECO:0000256" key="16">
    <source>
        <dbReference type="SAM" id="MobiDB-lite"/>
    </source>
</evidence>
<dbReference type="InterPro" id="IPR056227">
    <property type="entry name" value="TMD0_ABC"/>
</dbReference>
<dbReference type="OrthoDB" id="6500128at2759"/>
<dbReference type="Pfam" id="PF24357">
    <property type="entry name" value="TMD0_ABC"/>
    <property type="match status" value="1"/>
</dbReference>
<dbReference type="InterPro" id="IPR003593">
    <property type="entry name" value="AAA+_ATPase"/>
</dbReference>
<feature type="transmembrane region" description="Helical" evidence="17">
    <location>
        <begin position="1144"/>
        <end position="1165"/>
    </location>
</feature>
<accession>A0A8W8KKZ6</accession>
<protein>
    <recommendedName>
        <fullName evidence="14">ABC-type glutathione-S-conjugate transporter</fullName>
        <ecNumber evidence="14">7.6.2.3</ecNumber>
    </recommendedName>
</protein>
<evidence type="ECO:0000256" key="15">
    <source>
        <dbReference type="ARBA" id="ARBA00047523"/>
    </source>
</evidence>
<evidence type="ECO:0000256" key="7">
    <source>
        <dbReference type="ARBA" id="ARBA00022692"/>
    </source>
</evidence>
<dbReference type="InterPro" id="IPR050173">
    <property type="entry name" value="ABC_transporter_C-like"/>
</dbReference>
<evidence type="ECO:0000256" key="4">
    <source>
        <dbReference type="ARBA" id="ARBA00022448"/>
    </source>
</evidence>
<dbReference type="InterPro" id="IPR003439">
    <property type="entry name" value="ABC_transporter-like_ATP-bd"/>
</dbReference>
<evidence type="ECO:0000256" key="2">
    <source>
        <dbReference type="ARBA" id="ARBA00004651"/>
    </source>
</evidence>
<dbReference type="EnsemblMetazoa" id="G24039.5">
    <property type="protein sequence ID" value="G24039.5:cds"/>
    <property type="gene ID" value="G24039"/>
</dbReference>
<dbReference type="EC" id="7.6.2.3" evidence="14"/>
<dbReference type="SUPFAM" id="SSF52540">
    <property type="entry name" value="P-loop containing nucleoside triphosphate hydrolases"/>
    <property type="match status" value="2"/>
</dbReference>
<dbReference type="PROSITE" id="PS00211">
    <property type="entry name" value="ABC_TRANSPORTER_1"/>
    <property type="match status" value="2"/>
</dbReference>
<feature type="transmembrane region" description="Helical" evidence="17">
    <location>
        <begin position="171"/>
        <end position="190"/>
    </location>
</feature>
<evidence type="ECO:0000313" key="21">
    <source>
        <dbReference type="Proteomes" id="UP000005408"/>
    </source>
</evidence>
<dbReference type="GO" id="GO:0005774">
    <property type="term" value="C:vacuolar membrane"/>
    <property type="evidence" value="ECO:0007669"/>
    <property type="project" value="UniProtKB-SubCell"/>
</dbReference>
<proteinExistence type="inferred from homology"/>
<evidence type="ECO:0000256" key="10">
    <source>
        <dbReference type="ARBA" id="ARBA00022840"/>
    </source>
</evidence>
<evidence type="ECO:0000256" key="17">
    <source>
        <dbReference type="SAM" id="Phobius"/>
    </source>
</evidence>
<dbReference type="Gene3D" id="3.40.50.300">
    <property type="entry name" value="P-loop containing nucleotide triphosphate hydrolases"/>
    <property type="match status" value="2"/>
</dbReference>
<evidence type="ECO:0000259" key="19">
    <source>
        <dbReference type="PROSITE" id="PS50929"/>
    </source>
</evidence>
<feature type="transmembrane region" description="Helical" evidence="17">
    <location>
        <begin position="489"/>
        <end position="512"/>
    </location>
</feature>
<feature type="transmembrane region" description="Helical" evidence="17">
    <location>
        <begin position="464"/>
        <end position="483"/>
    </location>
</feature>
<evidence type="ECO:0000313" key="20">
    <source>
        <dbReference type="EnsemblMetazoa" id="G24039.5:cds"/>
    </source>
</evidence>
<dbReference type="CDD" id="cd03250">
    <property type="entry name" value="ABCC_MRP_domain1"/>
    <property type="match status" value="1"/>
</dbReference>
<dbReference type="Pfam" id="PF00005">
    <property type="entry name" value="ABC_tran"/>
    <property type="match status" value="2"/>
</dbReference>
<dbReference type="GO" id="GO:0015431">
    <property type="term" value="F:ABC-type glutathione S-conjugate transporter activity"/>
    <property type="evidence" value="ECO:0007669"/>
    <property type="project" value="UniProtKB-EC"/>
</dbReference>
<dbReference type="FunFam" id="3.40.50.300:FF:000074">
    <property type="entry name" value="Multidrug resistance-associated protein 5 isoform 1"/>
    <property type="match status" value="1"/>
</dbReference>
<dbReference type="GO" id="GO:0005524">
    <property type="term" value="F:ATP binding"/>
    <property type="evidence" value="ECO:0007669"/>
    <property type="project" value="UniProtKB-KW"/>
</dbReference>
<dbReference type="InterPro" id="IPR027417">
    <property type="entry name" value="P-loop_NTPase"/>
</dbReference>
<keyword evidence="7 17" id="KW-0812">Transmembrane</keyword>
<dbReference type="CDD" id="cd03244">
    <property type="entry name" value="ABCC_MRP_domain2"/>
    <property type="match status" value="1"/>
</dbReference>
<evidence type="ECO:0000256" key="6">
    <source>
        <dbReference type="ARBA" id="ARBA00022554"/>
    </source>
</evidence>
<dbReference type="PROSITE" id="PS50929">
    <property type="entry name" value="ABC_TM1F"/>
    <property type="match status" value="2"/>
</dbReference>
<dbReference type="SUPFAM" id="SSF90123">
    <property type="entry name" value="ABC transporter transmembrane region"/>
    <property type="match status" value="2"/>
</dbReference>
<feature type="transmembrane region" description="Helical" evidence="17">
    <location>
        <begin position="137"/>
        <end position="159"/>
    </location>
</feature>
<keyword evidence="9" id="KW-0547">Nucleotide-binding</keyword>
<feature type="transmembrane region" description="Helical" evidence="17">
    <location>
        <begin position="1257"/>
        <end position="1277"/>
    </location>
</feature>
<dbReference type="FunFam" id="1.20.1560.10:FF:000020">
    <property type="entry name" value="ABC metal ion transporter"/>
    <property type="match status" value="1"/>
</dbReference>
<feature type="transmembrane region" description="Helical" evidence="17">
    <location>
        <begin position="992"/>
        <end position="1009"/>
    </location>
</feature>
<feature type="transmembrane region" description="Helical" evidence="17">
    <location>
        <begin position="388"/>
        <end position="408"/>
    </location>
</feature>
<dbReference type="PANTHER" id="PTHR24223">
    <property type="entry name" value="ATP-BINDING CASSETTE SUB-FAMILY C"/>
    <property type="match status" value="1"/>
</dbReference>
<evidence type="ECO:0000256" key="14">
    <source>
        <dbReference type="ARBA" id="ARBA00024220"/>
    </source>
</evidence>